<evidence type="ECO:0000256" key="10">
    <source>
        <dbReference type="ARBA" id="ARBA00022918"/>
    </source>
</evidence>
<dbReference type="SUPFAM" id="SSF53098">
    <property type="entry name" value="Ribonuclease H-like"/>
    <property type="match status" value="1"/>
</dbReference>
<dbReference type="GO" id="GO:0003723">
    <property type="term" value="F:RNA binding"/>
    <property type="evidence" value="ECO:0007669"/>
    <property type="project" value="UniProtKB-KW"/>
</dbReference>
<dbReference type="PANTHER" id="PTHR42648:SF11">
    <property type="entry name" value="TRANSPOSON TY4-P GAG-POL POLYPROTEIN"/>
    <property type="match status" value="1"/>
</dbReference>
<keyword evidence="12" id="KW-0233">DNA recombination</keyword>
<keyword evidence="11" id="KW-0808">Transferase</keyword>
<comment type="catalytic activity">
    <reaction evidence="13">
        <text>DNA(n) + a 2'-deoxyribonucleoside 5'-triphosphate = DNA(n+1) + diphosphate</text>
        <dbReference type="Rhea" id="RHEA:22508"/>
        <dbReference type="Rhea" id="RHEA-COMP:17339"/>
        <dbReference type="Rhea" id="RHEA-COMP:17340"/>
        <dbReference type="ChEBI" id="CHEBI:33019"/>
        <dbReference type="ChEBI" id="CHEBI:61560"/>
        <dbReference type="ChEBI" id="CHEBI:173112"/>
        <dbReference type="EC" id="2.7.7.49"/>
    </reaction>
</comment>
<evidence type="ECO:0000256" key="14">
    <source>
        <dbReference type="ARBA" id="ARBA00049244"/>
    </source>
</evidence>
<organism evidence="17 18">
    <name type="scientific">Austropuccinia psidii MF-1</name>
    <dbReference type="NCBI Taxonomy" id="1389203"/>
    <lineage>
        <taxon>Eukaryota</taxon>
        <taxon>Fungi</taxon>
        <taxon>Dikarya</taxon>
        <taxon>Basidiomycota</taxon>
        <taxon>Pucciniomycotina</taxon>
        <taxon>Pucciniomycetes</taxon>
        <taxon>Pucciniales</taxon>
        <taxon>Sphaerophragmiaceae</taxon>
        <taxon>Austropuccinia</taxon>
    </lineage>
</organism>
<dbReference type="GO" id="GO:0015074">
    <property type="term" value="P:DNA integration"/>
    <property type="evidence" value="ECO:0007669"/>
    <property type="project" value="UniProtKB-KW"/>
</dbReference>
<evidence type="ECO:0000256" key="9">
    <source>
        <dbReference type="ARBA" id="ARBA00022908"/>
    </source>
</evidence>
<dbReference type="PROSITE" id="PS50994">
    <property type="entry name" value="INTEGRASE"/>
    <property type="match status" value="1"/>
</dbReference>
<proteinExistence type="predicted"/>
<feature type="compositionally biased region" description="Basic and acidic residues" evidence="15">
    <location>
        <begin position="220"/>
        <end position="229"/>
    </location>
</feature>
<evidence type="ECO:0000313" key="18">
    <source>
        <dbReference type="Proteomes" id="UP000765509"/>
    </source>
</evidence>
<evidence type="ECO:0000259" key="16">
    <source>
        <dbReference type="PROSITE" id="PS50994"/>
    </source>
</evidence>
<evidence type="ECO:0000256" key="12">
    <source>
        <dbReference type="ARBA" id="ARBA00023172"/>
    </source>
</evidence>
<name>A0A9Q3HLZ4_9BASI</name>
<evidence type="ECO:0000256" key="5">
    <source>
        <dbReference type="ARBA" id="ARBA00022759"/>
    </source>
</evidence>
<dbReference type="GO" id="GO:0005634">
    <property type="term" value="C:nucleus"/>
    <property type="evidence" value="ECO:0007669"/>
    <property type="project" value="UniProtKB-ARBA"/>
</dbReference>
<feature type="domain" description="Integrase catalytic" evidence="16">
    <location>
        <begin position="513"/>
        <end position="606"/>
    </location>
</feature>
<dbReference type="OrthoDB" id="2506384at2759"/>
<dbReference type="GO" id="GO:0003964">
    <property type="term" value="F:RNA-directed DNA polymerase activity"/>
    <property type="evidence" value="ECO:0007669"/>
    <property type="project" value="UniProtKB-KW"/>
</dbReference>
<dbReference type="GO" id="GO:0003887">
    <property type="term" value="F:DNA-directed DNA polymerase activity"/>
    <property type="evidence" value="ECO:0007669"/>
    <property type="project" value="UniProtKB-KW"/>
</dbReference>
<keyword evidence="2" id="KW-0548">Nucleotidyltransferase</keyword>
<protein>
    <recommendedName>
        <fullName evidence="16">Integrase catalytic domain-containing protein</fullName>
    </recommendedName>
</protein>
<dbReference type="GO" id="GO:0032196">
    <property type="term" value="P:transposition"/>
    <property type="evidence" value="ECO:0007669"/>
    <property type="project" value="UniProtKB-KW"/>
</dbReference>
<evidence type="ECO:0000256" key="8">
    <source>
        <dbReference type="ARBA" id="ARBA00022884"/>
    </source>
</evidence>
<evidence type="ECO:0000256" key="11">
    <source>
        <dbReference type="ARBA" id="ARBA00022932"/>
    </source>
</evidence>
<keyword evidence="1" id="KW-0815">Transposition</keyword>
<dbReference type="GO" id="GO:0004519">
    <property type="term" value="F:endonuclease activity"/>
    <property type="evidence" value="ECO:0007669"/>
    <property type="project" value="UniProtKB-KW"/>
</dbReference>
<accession>A0A9Q3HLZ4</accession>
<evidence type="ECO:0000256" key="15">
    <source>
        <dbReference type="SAM" id="MobiDB-lite"/>
    </source>
</evidence>
<evidence type="ECO:0000256" key="13">
    <source>
        <dbReference type="ARBA" id="ARBA00048173"/>
    </source>
</evidence>
<keyword evidence="7" id="KW-0460">Magnesium</keyword>
<keyword evidence="6" id="KW-0378">Hydrolase</keyword>
<evidence type="ECO:0000313" key="17">
    <source>
        <dbReference type="EMBL" id="MBW0510293.1"/>
    </source>
</evidence>
<reference evidence="17" key="1">
    <citation type="submission" date="2021-03" db="EMBL/GenBank/DDBJ databases">
        <title>Draft genome sequence of rust myrtle Austropuccinia psidii MF-1, a brazilian biotype.</title>
        <authorList>
            <person name="Quecine M.C."/>
            <person name="Pachon D.M.R."/>
            <person name="Bonatelli M.L."/>
            <person name="Correr F.H."/>
            <person name="Franceschini L.M."/>
            <person name="Leite T.F."/>
            <person name="Margarido G.R.A."/>
            <person name="Almeida C.A."/>
            <person name="Ferrarezi J.A."/>
            <person name="Labate C.A."/>
        </authorList>
    </citation>
    <scope>NUCLEOTIDE SEQUENCE</scope>
    <source>
        <strain evidence="17">MF-1</strain>
    </source>
</reference>
<dbReference type="GO" id="GO:0046872">
    <property type="term" value="F:metal ion binding"/>
    <property type="evidence" value="ECO:0007669"/>
    <property type="project" value="UniProtKB-KW"/>
</dbReference>
<feature type="region of interest" description="Disordered" evidence="15">
    <location>
        <begin position="726"/>
        <end position="763"/>
    </location>
</feature>
<evidence type="ECO:0000256" key="3">
    <source>
        <dbReference type="ARBA" id="ARBA00022722"/>
    </source>
</evidence>
<evidence type="ECO:0000256" key="4">
    <source>
        <dbReference type="ARBA" id="ARBA00022723"/>
    </source>
</evidence>
<dbReference type="GO" id="GO:0016787">
    <property type="term" value="F:hydrolase activity"/>
    <property type="evidence" value="ECO:0007669"/>
    <property type="project" value="UniProtKB-KW"/>
</dbReference>
<evidence type="ECO:0000256" key="6">
    <source>
        <dbReference type="ARBA" id="ARBA00022801"/>
    </source>
</evidence>
<dbReference type="PANTHER" id="PTHR42648">
    <property type="entry name" value="TRANSPOSASE, PUTATIVE-RELATED"/>
    <property type="match status" value="1"/>
</dbReference>
<sequence>MWTEHTTTPANHPSSDDEGYRTKIITLTQENWAQWSCQFKNFLLGKGHKSLLSPPSETDKVSIKFKKRNGSTLALLWTCVSPDMHGILLANKTSFYDSWVALGKTCGKNSVVIMCKTLFKLISIQFQPGSSLEKHIDIFQKTYASYQSITQNSENQMFISLEVAAAFFICSLNQDQELSGLIPTLYDITPFELNTMVNCVAVEHCRQGPALDQVMALDKMEKSDPDKTPARGRHRGRSKVTNRGHGKGKVNPQPKKEDNSLKRLNKLEKMFARLEATSKNPNVNVVMESSKDPSADFEQSDSDADVVEDEVLMSGSEISDQIYLDSGAGRSVVNDLRSPTNIIKVQKQTNTYLEPVNITHQGVLIFQGAHISPVYYAPKGKVNLLSMLQLTDHGLKPVFKGGAFLILQGKRIITKFHCMGNMFATKLQSQCVFSLPNSEKKRDWHPLLGHPSDEYTKQLLSSKRITGTFTSSSECQVCLHAKIKRLPHSRQLPSTHSPFTKIHMDTLEISPPSRQGGEFDSNNFKQTLLAKGICLERGPAHSPQTNGVAECFNQSLLTKIRCLLAQSNIPITYRDKAALHASLLLNHLPHRFLNMSSPNDVLQRKSSLIQPIHDLNTFLPFGIKVVLKNENPCSKVNPSGQAMKALTFKPYSDALRVLDVVKGKIRVTRDYSQLKSETTVMLRKDPCLLPIQPVKTPLQTTNLPVLKDSLPESSLPITDHHEVVSQTPIENQLSSPEPTPQAVSTPNKKPPRYTYVPYYKTAP</sequence>
<evidence type="ECO:0000256" key="1">
    <source>
        <dbReference type="ARBA" id="ARBA00022578"/>
    </source>
</evidence>
<evidence type="ECO:0000256" key="2">
    <source>
        <dbReference type="ARBA" id="ARBA00022695"/>
    </source>
</evidence>
<keyword evidence="9" id="KW-0229">DNA integration</keyword>
<keyword evidence="10" id="KW-0695">RNA-directed DNA polymerase</keyword>
<keyword evidence="8" id="KW-0694">RNA-binding</keyword>
<dbReference type="GO" id="GO:0006310">
    <property type="term" value="P:DNA recombination"/>
    <property type="evidence" value="ECO:0007669"/>
    <property type="project" value="UniProtKB-KW"/>
</dbReference>
<dbReference type="InterPro" id="IPR001584">
    <property type="entry name" value="Integrase_cat-core"/>
</dbReference>
<keyword evidence="11" id="KW-0239">DNA-directed DNA polymerase</keyword>
<feature type="region of interest" description="Disordered" evidence="15">
    <location>
        <begin position="220"/>
        <end position="260"/>
    </location>
</feature>
<evidence type="ECO:0000256" key="7">
    <source>
        <dbReference type="ARBA" id="ARBA00022842"/>
    </source>
</evidence>
<feature type="compositionally biased region" description="Basic residues" evidence="15">
    <location>
        <begin position="230"/>
        <end position="248"/>
    </location>
</feature>
<dbReference type="AlphaFoldDB" id="A0A9Q3HLZ4"/>
<dbReference type="Proteomes" id="UP000765509">
    <property type="component" value="Unassembled WGS sequence"/>
</dbReference>
<keyword evidence="18" id="KW-1185">Reference proteome</keyword>
<keyword evidence="4" id="KW-0479">Metal-binding</keyword>
<dbReference type="InterPro" id="IPR012337">
    <property type="entry name" value="RNaseH-like_sf"/>
</dbReference>
<gene>
    <name evidence="17" type="ORF">O181_050008</name>
</gene>
<dbReference type="InterPro" id="IPR039537">
    <property type="entry name" value="Retrotran_Ty1/copia-like"/>
</dbReference>
<comment type="caution">
    <text evidence="17">The sequence shown here is derived from an EMBL/GenBank/DDBJ whole genome shotgun (WGS) entry which is preliminary data.</text>
</comment>
<dbReference type="EMBL" id="AVOT02021463">
    <property type="protein sequence ID" value="MBW0510293.1"/>
    <property type="molecule type" value="Genomic_DNA"/>
</dbReference>
<keyword evidence="3" id="KW-0540">Nuclease</keyword>
<comment type="catalytic activity">
    <reaction evidence="14">
        <text>DNA(n) + a 2'-deoxyribonucleoside 5'-triphosphate = DNA(n+1) + diphosphate</text>
        <dbReference type="Rhea" id="RHEA:22508"/>
        <dbReference type="Rhea" id="RHEA-COMP:17339"/>
        <dbReference type="Rhea" id="RHEA-COMP:17340"/>
        <dbReference type="ChEBI" id="CHEBI:33019"/>
        <dbReference type="ChEBI" id="CHEBI:61560"/>
        <dbReference type="ChEBI" id="CHEBI:173112"/>
        <dbReference type="EC" id="2.7.7.7"/>
    </reaction>
</comment>
<feature type="compositionally biased region" description="Polar residues" evidence="15">
    <location>
        <begin position="726"/>
        <end position="747"/>
    </location>
</feature>
<dbReference type="InterPro" id="IPR036397">
    <property type="entry name" value="RNaseH_sf"/>
</dbReference>
<dbReference type="Gene3D" id="3.30.420.10">
    <property type="entry name" value="Ribonuclease H-like superfamily/Ribonuclease H"/>
    <property type="match status" value="1"/>
</dbReference>
<keyword evidence="5" id="KW-0255">Endonuclease</keyword>